<gene>
    <name evidence="1" type="ORF">JK232_12210</name>
</gene>
<dbReference type="RefSeq" id="WP_212589266.1">
    <property type="nucleotide sequence ID" value="NZ_JAERKB010000008.1"/>
</dbReference>
<dbReference type="InterPro" id="IPR011004">
    <property type="entry name" value="Trimer_LpxA-like_sf"/>
</dbReference>
<dbReference type="SUPFAM" id="SSF51161">
    <property type="entry name" value="Trimeric LpxA-like enzymes"/>
    <property type="match status" value="1"/>
</dbReference>
<keyword evidence="2" id="KW-1185">Reference proteome</keyword>
<comment type="caution">
    <text evidence="1">The sequence shown here is derived from an EMBL/GenBank/DDBJ whole genome shotgun (WGS) entry which is preliminary data.</text>
</comment>
<dbReference type="Gene3D" id="2.160.10.10">
    <property type="entry name" value="Hexapeptide repeat proteins"/>
    <property type="match status" value="1"/>
</dbReference>
<reference evidence="2" key="2">
    <citation type="submission" date="2023-07" db="EMBL/GenBank/DDBJ databases">
        <title>Genome-inferred correspondence between phylogeny and metabolic traits in the wild Drosophila gut microbiome.</title>
        <authorList>
            <person name="Bueno E."/>
            <person name="Blow F."/>
            <person name="Douglas A.E."/>
        </authorList>
    </citation>
    <scope>NUCLEOTIDE SEQUENCE [LARGE SCALE GENOMIC DNA]</scope>
    <source>
        <strain evidence="2">JGM97</strain>
    </source>
</reference>
<sequence length="225" mass="24188">MNIQDYGSGNVVRFPEGAPPAIKEKCLITFKGANNKIVFGDEVTGKRLMVDVNGDNNKILIGKACVLNGAISMKGNDNTVSLGKFTTMVSARIECEHGTEITLGVDCMLSKDIVIRSGDSHSIIDLNTGERINYSASVAIGDHVWIGYGVSIGKGAVVQRNTIIGTGSFVNKHITEGNVILAGTPAKVVKRDVIWDRRYLTGPIPASHLEALKARFLFDESTRIG</sequence>
<proteinExistence type="predicted"/>
<protein>
    <recommendedName>
        <fullName evidence="3">Acyltransferase</fullName>
    </recommendedName>
</protein>
<reference evidence="1 2" key="1">
    <citation type="submission" date="2020-12" db="EMBL/GenBank/DDBJ databases">
        <authorList>
            <person name="Mcmullen J.G."/>
        </authorList>
    </citation>
    <scope>NUCLEOTIDE SEQUENCE [LARGE SCALE GENOMIC DNA]</scope>
    <source>
        <strain evidence="1 2">JGM97</strain>
    </source>
</reference>
<dbReference type="PANTHER" id="PTHR23416">
    <property type="entry name" value="SIALIC ACID SYNTHASE-RELATED"/>
    <property type="match status" value="1"/>
</dbReference>
<evidence type="ECO:0008006" key="3">
    <source>
        <dbReference type="Google" id="ProtNLM"/>
    </source>
</evidence>
<accession>A0ABS5JI66</accession>
<dbReference type="InterPro" id="IPR051159">
    <property type="entry name" value="Hexapeptide_acetyltransf"/>
</dbReference>
<dbReference type="Proteomes" id="UP000680634">
    <property type="component" value="Unassembled WGS sequence"/>
</dbReference>
<dbReference type="EMBL" id="JAERKB010000008">
    <property type="protein sequence ID" value="MBS0969656.1"/>
    <property type="molecule type" value="Genomic_DNA"/>
</dbReference>
<evidence type="ECO:0000313" key="2">
    <source>
        <dbReference type="Proteomes" id="UP000680634"/>
    </source>
</evidence>
<organism evidence="1 2">
    <name type="scientific">Nissabacter archeti</name>
    <dbReference type="NCBI Taxonomy" id="1917880"/>
    <lineage>
        <taxon>Bacteria</taxon>
        <taxon>Pseudomonadati</taxon>
        <taxon>Pseudomonadota</taxon>
        <taxon>Gammaproteobacteria</taxon>
        <taxon>Enterobacterales</taxon>
        <taxon>Yersiniaceae</taxon>
        <taxon>Nissabacter</taxon>
    </lineage>
</organism>
<name>A0ABS5JI66_9GAMM</name>
<evidence type="ECO:0000313" key="1">
    <source>
        <dbReference type="EMBL" id="MBS0969656.1"/>
    </source>
</evidence>